<dbReference type="InterPro" id="IPR029044">
    <property type="entry name" value="Nucleotide-diphossugar_trans"/>
</dbReference>
<evidence type="ECO:0000313" key="6">
    <source>
        <dbReference type="Proteomes" id="UP001519344"/>
    </source>
</evidence>
<dbReference type="Proteomes" id="UP001519344">
    <property type="component" value="Unassembled WGS sequence"/>
</dbReference>
<dbReference type="Pfam" id="PF00535">
    <property type="entry name" value="Glycos_transf_2"/>
    <property type="match status" value="1"/>
</dbReference>
<evidence type="ECO:0000256" key="1">
    <source>
        <dbReference type="ARBA" id="ARBA00006739"/>
    </source>
</evidence>
<keyword evidence="3" id="KW-0808">Transferase</keyword>
<comment type="similarity">
    <text evidence="1">Belongs to the glycosyltransferase 2 family.</text>
</comment>
<sequence length="352" mass="41119">MSNVKISIIVPMYKSEPFLIKCLDSISLQTLKEIEMILINDGSPDNSGKIADEYAKGDDRIKVVHQPNSGPGASRNRGIEVARGEYIGFVDSDDWVDPSMYEMLYEAARNNNAQVAMCNYIEEYMNPNRSLIISHPFKDQDLLDKEMISEHIITSFATNDNMGYYSLWNKVYKREWLLEQNLTINEERNHGEDWWFNLEIFSKATSVVFTTGEYYHYMHINTNSLMLKYNENQFELFLSGRKHLHHILRASGVDISKYKNELDRRFVDECIGCIYKEVLNQPKKNRATAYIDNILSNSEFNMAIQSYIPKSKMKKLLIILLKFRLLTCLRFIINTSWKTKNALIVLKNYTNY</sequence>
<dbReference type="PANTHER" id="PTHR22916:SF51">
    <property type="entry name" value="GLYCOSYLTRANSFERASE EPSH-RELATED"/>
    <property type="match status" value="1"/>
</dbReference>
<dbReference type="InterPro" id="IPR001173">
    <property type="entry name" value="Glyco_trans_2-like"/>
</dbReference>
<dbReference type="PANTHER" id="PTHR22916">
    <property type="entry name" value="GLYCOSYLTRANSFERASE"/>
    <property type="match status" value="1"/>
</dbReference>
<proteinExistence type="inferred from homology"/>
<evidence type="ECO:0000313" key="5">
    <source>
        <dbReference type="EMBL" id="MBP1967063.1"/>
    </source>
</evidence>
<evidence type="ECO:0000259" key="4">
    <source>
        <dbReference type="Pfam" id="PF00535"/>
    </source>
</evidence>
<keyword evidence="6" id="KW-1185">Reference proteome</keyword>
<dbReference type="RefSeq" id="WP_167052053.1">
    <property type="nucleotide sequence ID" value="NZ_JAAOZR010000001.1"/>
</dbReference>
<evidence type="ECO:0000256" key="3">
    <source>
        <dbReference type="ARBA" id="ARBA00022679"/>
    </source>
</evidence>
<accession>A0ABS4I844</accession>
<gene>
    <name evidence="5" type="ORF">J2Z65_006327</name>
</gene>
<keyword evidence="2" id="KW-0328">Glycosyltransferase</keyword>
<reference evidence="5 6" key="1">
    <citation type="submission" date="2021-03" db="EMBL/GenBank/DDBJ databases">
        <title>Genomic Encyclopedia of Type Strains, Phase IV (KMG-IV): sequencing the most valuable type-strain genomes for metagenomic binning, comparative biology and taxonomic classification.</title>
        <authorList>
            <person name="Goeker M."/>
        </authorList>
    </citation>
    <scope>NUCLEOTIDE SEQUENCE [LARGE SCALE GENOMIC DNA]</scope>
    <source>
        <strain evidence="5 6">DSM 24950</strain>
    </source>
</reference>
<feature type="domain" description="Glycosyltransferase 2-like" evidence="4">
    <location>
        <begin position="7"/>
        <end position="177"/>
    </location>
</feature>
<dbReference type="CDD" id="cd00761">
    <property type="entry name" value="Glyco_tranf_GTA_type"/>
    <property type="match status" value="1"/>
</dbReference>
<dbReference type="SUPFAM" id="SSF53448">
    <property type="entry name" value="Nucleotide-diphospho-sugar transferases"/>
    <property type="match status" value="1"/>
</dbReference>
<dbReference type="EMBL" id="JAGGKV010000028">
    <property type="protein sequence ID" value="MBP1967063.1"/>
    <property type="molecule type" value="Genomic_DNA"/>
</dbReference>
<organism evidence="5 6">
    <name type="scientific">Paenibacillus aceris</name>
    <dbReference type="NCBI Taxonomy" id="869555"/>
    <lineage>
        <taxon>Bacteria</taxon>
        <taxon>Bacillati</taxon>
        <taxon>Bacillota</taxon>
        <taxon>Bacilli</taxon>
        <taxon>Bacillales</taxon>
        <taxon>Paenibacillaceae</taxon>
        <taxon>Paenibacillus</taxon>
    </lineage>
</organism>
<evidence type="ECO:0000256" key="2">
    <source>
        <dbReference type="ARBA" id="ARBA00022676"/>
    </source>
</evidence>
<comment type="caution">
    <text evidence="5">The sequence shown here is derived from an EMBL/GenBank/DDBJ whole genome shotgun (WGS) entry which is preliminary data.</text>
</comment>
<name>A0ABS4I844_9BACL</name>
<protein>
    <submittedName>
        <fullName evidence="5">Glycosyltransferase involved in cell wall biosynthesis</fullName>
    </submittedName>
</protein>
<dbReference type="Gene3D" id="3.90.550.10">
    <property type="entry name" value="Spore Coat Polysaccharide Biosynthesis Protein SpsA, Chain A"/>
    <property type="match status" value="1"/>
</dbReference>